<dbReference type="GO" id="GO:0006355">
    <property type="term" value="P:regulation of DNA-templated transcription"/>
    <property type="evidence" value="ECO:0007669"/>
    <property type="project" value="InterPro"/>
</dbReference>
<feature type="domain" description="Response regulatory" evidence="9">
    <location>
        <begin position="3"/>
        <end position="116"/>
    </location>
</feature>
<feature type="modified residue" description="4-aspartylphosphate" evidence="7">
    <location>
        <position position="52"/>
    </location>
</feature>
<dbReference type="PANTHER" id="PTHR48111:SF43">
    <property type="entry name" value="STAGE 0 SPORULATION PROTEIN A HOMOLOG"/>
    <property type="match status" value="1"/>
</dbReference>
<evidence type="ECO:0000256" key="8">
    <source>
        <dbReference type="PROSITE-ProRule" id="PRU01091"/>
    </source>
</evidence>
<protein>
    <submittedName>
        <fullName evidence="11">Transcriptional regulator</fullName>
    </submittedName>
</protein>
<dbReference type="GO" id="GO:0000156">
    <property type="term" value="F:phosphorelay response regulator activity"/>
    <property type="evidence" value="ECO:0007669"/>
    <property type="project" value="TreeGrafter"/>
</dbReference>
<evidence type="ECO:0000256" key="2">
    <source>
        <dbReference type="ARBA" id="ARBA00022553"/>
    </source>
</evidence>
<dbReference type="RefSeq" id="WP_034629826.1">
    <property type="nucleotide sequence ID" value="NZ_JRJU01000016.1"/>
</dbReference>
<evidence type="ECO:0000256" key="5">
    <source>
        <dbReference type="ARBA" id="ARBA00023125"/>
    </source>
</evidence>
<dbReference type="Proteomes" id="UP000030832">
    <property type="component" value="Unassembled WGS sequence"/>
</dbReference>
<accession>A0A0B0IE90</accession>
<keyword evidence="5 8" id="KW-0238">DNA-binding</keyword>
<reference evidence="11 12" key="1">
    <citation type="submission" date="2014-09" db="EMBL/GenBank/DDBJ databases">
        <title>Genome sequencing and annotation of Bacillus Okhensis strain Kh10-101T.</title>
        <authorList>
            <person name="Prakash J.S."/>
        </authorList>
    </citation>
    <scope>NUCLEOTIDE SEQUENCE [LARGE SCALE GENOMIC DNA]</scope>
    <source>
        <strain evidence="12">Kh10-101T</strain>
    </source>
</reference>
<comment type="caution">
    <text evidence="11">The sequence shown here is derived from an EMBL/GenBank/DDBJ whole genome shotgun (WGS) entry which is preliminary data.</text>
</comment>
<dbReference type="Gene3D" id="1.10.10.10">
    <property type="entry name" value="Winged helix-like DNA-binding domain superfamily/Winged helix DNA-binding domain"/>
    <property type="match status" value="1"/>
</dbReference>
<dbReference type="AlphaFoldDB" id="A0A0B0IE90"/>
<feature type="domain" description="OmpR/PhoB-type" evidence="10">
    <location>
        <begin position="129"/>
        <end position="227"/>
    </location>
</feature>
<dbReference type="Pfam" id="PF00486">
    <property type="entry name" value="Trans_reg_C"/>
    <property type="match status" value="1"/>
</dbReference>
<dbReference type="PROSITE" id="PS51755">
    <property type="entry name" value="OMPR_PHOB"/>
    <property type="match status" value="1"/>
</dbReference>
<dbReference type="SUPFAM" id="SSF52172">
    <property type="entry name" value="CheY-like"/>
    <property type="match status" value="1"/>
</dbReference>
<evidence type="ECO:0000313" key="12">
    <source>
        <dbReference type="Proteomes" id="UP000030832"/>
    </source>
</evidence>
<dbReference type="EMBL" id="JRJU01000016">
    <property type="protein sequence ID" value="KHF39645.1"/>
    <property type="molecule type" value="Genomic_DNA"/>
</dbReference>
<gene>
    <name evidence="11" type="ORF">LQ50_13505</name>
</gene>
<dbReference type="InterPro" id="IPR039420">
    <property type="entry name" value="WalR-like"/>
</dbReference>
<keyword evidence="2 7" id="KW-0597">Phosphoprotein</keyword>
<keyword evidence="12" id="KW-1185">Reference proteome</keyword>
<evidence type="ECO:0000256" key="4">
    <source>
        <dbReference type="ARBA" id="ARBA00023015"/>
    </source>
</evidence>
<evidence type="ECO:0000259" key="9">
    <source>
        <dbReference type="PROSITE" id="PS50110"/>
    </source>
</evidence>
<dbReference type="InterPro" id="IPR016032">
    <property type="entry name" value="Sig_transdc_resp-reg_C-effctor"/>
</dbReference>
<organism evidence="11 12">
    <name type="scientific">Halalkalibacter okhensis</name>
    <dbReference type="NCBI Taxonomy" id="333138"/>
    <lineage>
        <taxon>Bacteria</taxon>
        <taxon>Bacillati</taxon>
        <taxon>Bacillota</taxon>
        <taxon>Bacilli</taxon>
        <taxon>Bacillales</taxon>
        <taxon>Bacillaceae</taxon>
        <taxon>Halalkalibacter</taxon>
    </lineage>
</organism>
<dbReference type="SUPFAM" id="SSF46894">
    <property type="entry name" value="C-terminal effector domain of the bipartite response regulators"/>
    <property type="match status" value="1"/>
</dbReference>
<dbReference type="GO" id="GO:0005829">
    <property type="term" value="C:cytosol"/>
    <property type="evidence" value="ECO:0007669"/>
    <property type="project" value="TreeGrafter"/>
</dbReference>
<dbReference type="SMART" id="SM00862">
    <property type="entry name" value="Trans_reg_C"/>
    <property type="match status" value="1"/>
</dbReference>
<evidence type="ECO:0000259" key="10">
    <source>
        <dbReference type="PROSITE" id="PS51755"/>
    </source>
</evidence>
<dbReference type="CDD" id="cd00383">
    <property type="entry name" value="trans_reg_C"/>
    <property type="match status" value="1"/>
</dbReference>
<dbReference type="Pfam" id="PF00072">
    <property type="entry name" value="Response_reg"/>
    <property type="match status" value="1"/>
</dbReference>
<dbReference type="PROSITE" id="PS50110">
    <property type="entry name" value="RESPONSE_REGULATORY"/>
    <property type="match status" value="1"/>
</dbReference>
<dbReference type="GO" id="GO:0032993">
    <property type="term" value="C:protein-DNA complex"/>
    <property type="evidence" value="ECO:0007669"/>
    <property type="project" value="TreeGrafter"/>
</dbReference>
<dbReference type="PANTHER" id="PTHR48111">
    <property type="entry name" value="REGULATOR OF RPOS"/>
    <property type="match status" value="1"/>
</dbReference>
<dbReference type="STRING" id="333138.LQ50_13505"/>
<evidence type="ECO:0000256" key="3">
    <source>
        <dbReference type="ARBA" id="ARBA00023012"/>
    </source>
</evidence>
<dbReference type="InterPro" id="IPR001867">
    <property type="entry name" value="OmpR/PhoB-type_DNA-bd"/>
</dbReference>
<name>A0A0B0IE90_9BACI</name>
<dbReference type="InterPro" id="IPR036388">
    <property type="entry name" value="WH-like_DNA-bd_sf"/>
</dbReference>
<feature type="DNA-binding region" description="OmpR/PhoB-type" evidence="8">
    <location>
        <begin position="129"/>
        <end position="227"/>
    </location>
</feature>
<dbReference type="SMART" id="SM00448">
    <property type="entry name" value="REC"/>
    <property type="match status" value="1"/>
</dbReference>
<dbReference type="Gene3D" id="3.40.50.2300">
    <property type="match status" value="1"/>
</dbReference>
<sequence length="232" mass="27003">MYKIMLIEDDKELSNLIKECLERYEYDIVQQQDFKTILDDFISVKPDLVLLDINLPYYDGYFLCKSIRKLSMVPIIIMSARSAEMDQIMAIELGADDYITKPLTFDLLHSKIKATIRRVYGEYSLNESSLVFSIGDLKLDETTLTITYRSNSIELSKNECKLLKKFIENKDRYVTREELIEEVWDDITFVDDNTLTVNITRIKQKLANLGLSDMIKSKRGVGYKLQYQSLLG</sequence>
<dbReference type="eggNOG" id="COG0745">
    <property type="taxonomic scope" value="Bacteria"/>
</dbReference>
<evidence type="ECO:0000256" key="7">
    <source>
        <dbReference type="PROSITE-ProRule" id="PRU00169"/>
    </source>
</evidence>
<dbReference type="OrthoDB" id="9790442at2"/>
<dbReference type="InterPro" id="IPR001789">
    <property type="entry name" value="Sig_transdc_resp-reg_receiver"/>
</dbReference>
<dbReference type="InterPro" id="IPR011006">
    <property type="entry name" value="CheY-like_superfamily"/>
</dbReference>
<keyword evidence="4" id="KW-0805">Transcription regulation</keyword>
<evidence type="ECO:0000256" key="6">
    <source>
        <dbReference type="ARBA" id="ARBA00023163"/>
    </source>
</evidence>
<evidence type="ECO:0000313" key="11">
    <source>
        <dbReference type="EMBL" id="KHF39645.1"/>
    </source>
</evidence>
<keyword evidence="6" id="KW-0804">Transcription</keyword>
<dbReference type="GO" id="GO:0000976">
    <property type="term" value="F:transcription cis-regulatory region binding"/>
    <property type="evidence" value="ECO:0007669"/>
    <property type="project" value="TreeGrafter"/>
</dbReference>
<comment type="subcellular location">
    <subcellularLocation>
        <location evidence="1">Cytoplasm</location>
    </subcellularLocation>
</comment>
<proteinExistence type="predicted"/>
<keyword evidence="3" id="KW-0902">Two-component regulatory system</keyword>
<evidence type="ECO:0000256" key="1">
    <source>
        <dbReference type="ARBA" id="ARBA00004496"/>
    </source>
</evidence>